<keyword evidence="2" id="KW-0489">Methyltransferase</keyword>
<dbReference type="InterPro" id="IPR050723">
    <property type="entry name" value="CFA/CMAS"/>
</dbReference>
<organism evidence="7 8">
    <name type="scientific">Lampropedia cohaerens</name>
    <dbReference type="NCBI Taxonomy" id="1610491"/>
    <lineage>
        <taxon>Bacteria</taxon>
        <taxon>Pseudomonadati</taxon>
        <taxon>Pseudomonadota</taxon>
        <taxon>Betaproteobacteria</taxon>
        <taxon>Burkholderiales</taxon>
        <taxon>Comamonadaceae</taxon>
        <taxon>Lampropedia</taxon>
    </lineage>
</organism>
<comment type="similarity">
    <text evidence="1">Belongs to the CFA/CMAS family.</text>
</comment>
<dbReference type="EMBL" id="LBNQ01000022">
    <property type="protein sequence ID" value="KKW68177.1"/>
    <property type="molecule type" value="Genomic_DNA"/>
</dbReference>
<protein>
    <submittedName>
        <fullName evidence="7">Cyclopropane-fatty-acyl-phospholipid synthase</fullName>
    </submittedName>
</protein>
<dbReference type="PANTHER" id="PTHR43667:SF1">
    <property type="entry name" value="CYCLOPROPANE-FATTY-ACYL-PHOSPHOLIPID SYNTHASE"/>
    <property type="match status" value="1"/>
</dbReference>
<dbReference type="Gene3D" id="3.40.50.150">
    <property type="entry name" value="Vaccinia Virus protein VP39"/>
    <property type="match status" value="1"/>
</dbReference>
<dbReference type="STRING" id="1610491.AAV94_06895"/>
<name>A0A0U1Q097_9BURK</name>
<evidence type="ECO:0000256" key="5">
    <source>
        <dbReference type="ARBA" id="ARBA00023098"/>
    </source>
</evidence>
<gene>
    <name evidence="7" type="ORF">AAV94_06895</name>
</gene>
<dbReference type="PANTHER" id="PTHR43667">
    <property type="entry name" value="CYCLOPROPANE-FATTY-ACYL-PHOSPHOLIPID SYNTHASE"/>
    <property type="match status" value="1"/>
</dbReference>
<dbReference type="GO" id="GO:0008610">
    <property type="term" value="P:lipid biosynthetic process"/>
    <property type="evidence" value="ECO:0007669"/>
    <property type="project" value="InterPro"/>
</dbReference>
<feature type="active site" evidence="6">
    <location>
        <position position="375"/>
    </location>
</feature>
<dbReference type="InterPro" id="IPR003333">
    <property type="entry name" value="CMAS"/>
</dbReference>
<dbReference type="Proteomes" id="UP000050580">
    <property type="component" value="Unassembled WGS sequence"/>
</dbReference>
<proteinExistence type="inferred from homology"/>
<dbReference type="OrthoDB" id="9782855at2"/>
<evidence type="ECO:0000256" key="1">
    <source>
        <dbReference type="ARBA" id="ARBA00010815"/>
    </source>
</evidence>
<keyword evidence="4" id="KW-0949">S-adenosyl-L-methionine</keyword>
<comment type="caution">
    <text evidence="7">The sequence shown here is derived from an EMBL/GenBank/DDBJ whole genome shotgun (WGS) entry which is preliminary data.</text>
</comment>
<dbReference type="InterPro" id="IPR029063">
    <property type="entry name" value="SAM-dependent_MTases_sf"/>
</dbReference>
<keyword evidence="5" id="KW-0443">Lipid metabolism</keyword>
<evidence type="ECO:0000313" key="8">
    <source>
        <dbReference type="Proteomes" id="UP000050580"/>
    </source>
</evidence>
<dbReference type="GO" id="GO:0032259">
    <property type="term" value="P:methylation"/>
    <property type="evidence" value="ECO:0007669"/>
    <property type="project" value="UniProtKB-KW"/>
</dbReference>
<dbReference type="Pfam" id="PF02353">
    <property type="entry name" value="CMAS"/>
    <property type="match status" value="1"/>
</dbReference>
<dbReference type="PATRIC" id="fig|1610491.3.peg.1464"/>
<keyword evidence="3" id="KW-0808">Transferase</keyword>
<evidence type="ECO:0000256" key="6">
    <source>
        <dbReference type="PIRSR" id="PIRSR003085-1"/>
    </source>
</evidence>
<accession>A0A0U1Q097</accession>
<dbReference type="RefSeq" id="WP_046741577.1">
    <property type="nucleotide sequence ID" value="NZ_LBNQ01000022.1"/>
</dbReference>
<dbReference type="PIRSF" id="PIRSF003085">
    <property type="entry name" value="CMAS"/>
    <property type="match status" value="1"/>
</dbReference>
<evidence type="ECO:0000256" key="2">
    <source>
        <dbReference type="ARBA" id="ARBA00022603"/>
    </source>
</evidence>
<evidence type="ECO:0000313" key="7">
    <source>
        <dbReference type="EMBL" id="KKW68177.1"/>
    </source>
</evidence>
<reference evidence="7 8" key="1">
    <citation type="submission" date="2015-05" db="EMBL/GenBank/DDBJ databases">
        <title>Draft genome sequence of Lampropedia sp. CT6, isolated from the microbial mat of a hot water spring, located at Manikaran, India.</title>
        <authorList>
            <person name="Tripathi C."/>
            <person name="Rani P."/>
            <person name="Mahato N.K."/>
            <person name="Lal R."/>
        </authorList>
    </citation>
    <scope>NUCLEOTIDE SEQUENCE [LARGE SCALE GENOMIC DNA]</scope>
    <source>
        <strain evidence="7 8">CT6</strain>
    </source>
</reference>
<dbReference type="SUPFAM" id="SSF53335">
    <property type="entry name" value="S-adenosyl-L-methionine-dependent methyltransferases"/>
    <property type="match status" value="1"/>
</dbReference>
<sequence>MWEAKIEQRLRDLPVRVAVELPDGKRAGSSNPQVTLRLKNARQIGWLATGQVGAIGEAVVEGNADLEGTMRDVMAAVVGLLPDAPIQQRSSFWSQGWQRAVSAFRHTREKDASQIQFHYDIGDDFYGLWLDPRRVYSCAYFDRPDATLAQAQEAKLDLICRKLMLKPGERFLDVGAGWGGLLLWAAEHYDVQAQGITLSHNQHAYVNRLIEEKGLQERVRMDLMDYRDLPLDQPFDKISSVGMFEHVGVVNMPHYFDHLRKLLVPGGLLLNHGITAGGTKNSQVSGGLGDFIARFIFPGGELMHVSMAAQIASESGLELLDAESLRPHYAKTLWAWSDALEGQLDTALQMLRAQGHDDARAGMILRAWRLYLAGCAVAFEQRWVSIYQLLLSHPDGKIETGTLPGAQSCYPFTRDYIYRSTAK</sequence>
<keyword evidence="8" id="KW-1185">Reference proteome</keyword>
<dbReference type="CDD" id="cd02440">
    <property type="entry name" value="AdoMet_MTases"/>
    <property type="match status" value="1"/>
</dbReference>
<evidence type="ECO:0000256" key="4">
    <source>
        <dbReference type="ARBA" id="ARBA00022691"/>
    </source>
</evidence>
<dbReference type="AlphaFoldDB" id="A0A0U1Q097"/>
<dbReference type="GO" id="GO:0008168">
    <property type="term" value="F:methyltransferase activity"/>
    <property type="evidence" value="ECO:0007669"/>
    <property type="project" value="UniProtKB-KW"/>
</dbReference>
<evidence type="ECO:0000256" key="3">
    <source>
        <dbReference type="ARBA" id="ARBA00022679"/>
    </source>
</evidence>